<feature type="region of interest" description="Disordered" evidence="1">
    <location>
        <begin position="166"/>
        <end position="187"/>
    </location>
</feature>
<feature type="region of interest" description="Disordered" evidence="1">
    <location>
        <begin position="1"/>
        <end position="28"/>
    </location>
</feature>
<feature type="region of interest" description="Disordered" evidence="1">
    <location>
        <begin position="116"/>
        <end position="150"/>
    </location>
</feature>
<dbReference type="Proteomes" id="UP000799429">
    <property type="component" value="Unassembled WGS sequence"/>
</dbReference>
<dbReference type="PANTHER" id="PTHR28094:SF2">
    <property type="entry name" value="BACTERIOPHAGE T5 ORF172 DNA-BINDING DOMAIN-CONTAINING PROTEIN"/>
    <property type="match status" value="1"/>
</dbReference>
<dbReference type="PANTHER" id="PTHR28094">
    <property type="entry name" value="MEIOTICALLY UP-REGULATED GENE 113 PROTEIN"/>
    <property type="match status" value="1"/>
</dbReference>
<feature type="domain" description="Bacteriophage T5 Orf172 DNA-binding" evidence="2">
    <location>
        <begin position="389"/>
        <end position="524"/>
    </location>
</feature>
<dbReference type="EMBL" id="MU006091">
    <property type="protein sequence ID" value="KAF2841395.1"/>
    <property type="molecule type" value="Genomic_DNA"/>
</dbReference>
<feature type="compositionally biased region" description="Basic and acidic residues" evidence="1">
    <location>
        <begin position="1"/>
        <end position="16"/>
    </location>
</feature>
<comment type="caution">
    <text evidence="3">The sequence shown here is derived from an EMBL/GenBank/DDBJ whole genome shotgun (WGS) entry which is preliminary data.</text>
</comment>
<reference evidence="3" key="1">
    <citation type="journal article" date="2020" name="Stud. Mycol.">
        <title>101 Dothideomycetes genomes: a test case for predicting lifestyles and emergence of pathogens.</title>
        <authorList>
            <person name="Haridas S."/>
            <person name="Albert R."/>
            <person name="Binder M."/>
            <person name="Bloem J."/>
            <person name="Labutti K."/>
            <person name="Salamov A."/>
            <person name="Andreopoulos B."/>
            <person name="Baker S."/>
            <person name="Barry K."/>
            <person name="Bills G."/>
            <person name="Bluhm B."/>
            <person name="Cannon C."/>
            <person name="Castanera R."/>
            <person name="Culley D."/>
            <person name="Daum C."/>
            <person name="Ezra D."/>
            <person name="Gonzalez J."/>
            <person name="Henrissat B."/>
            <person name="Kuo A."/>
            <person name="Liang C."/>
            <person name="Lipzen A."/>
            <person name="Lutzoni F."/>
            <person name="Magnuson J."/>
            <person name="Mondo S."/>
            <person name="Nolan M."/>
            <person name="Ohm R."/>
            <person name="Pangilinan J."/>
            <person name="Park H.-J."/>
            <person name="Ramirez L."/>
            <person name="Alfaro M."/>
            <person name="Sun H."/>
            <person name="Tritt A."/>
            <person name="Yoshinaga Y."/>
            <person name="Zwiers L.-H."/>
            <person name="Turgeon B."/>
            <person name="Goodwin S."/>
            <person name="Spatafora J."/>
            <person name="Crous P."/>
            <person name="Grigoriev I."/>
        </authorList>
    </citation>
    <scope>NUCLEOTIDE SEQUENCE</scope>
    <source>
        <strain evidence="3">CBS 101060</strain>
    </source>
</reference>
<dbReference type="InterPro" id="IPR053006">
    <property type="entry name" value="Meiosis_regulatory"/>
</dbReference>
<feature type="compositionally biased region" description="Polar residues" evidence="1">
    <location>
        <begin position="435"/>
        <end position="445"/>
    </location>
</feature>
<evidence type="ECO:0000313" key="3">
    <source>
        <dbReference type="EMBL" id="KAF2841395.1"/>
    </source>
</evidence>
<feature type="region of interest" description="Disordered" evidence="1">
    <location>
        <begin position="428"/>
        <end position="467"/>
    </location>
</feature>
<dbReference type="InterPro" id="IPR018306">
    <property type="entry name" value="Phage_T5_Orf172_DNA-bd"/>
</dbReference>
<feature type="compositionally biased region" description="Polar residues" evidence="1">
    <location>
        <begin position="258"/>
        <end position="268"/>
    </location>
</feature>
<feature type="compositionally biased region" description="Basic and acidic residues" evidence="1">
    <location>
        <begin position="243"/>
        <end position="253"/>
    </location>
</feature>
<dbReference type="OrthoDB" id="2417614at2759"/>
<feature type="compositionally biased region" description="Basic and acidic residues" evidence="1">
    <location>
        <begin position="368"/>
        <end position="382"/>
    </location>
</feature>
<feature type="compositionally biased region" description="Polar residues" evidence="1">
    <location>
        <begin position="292"/>
        <end position="303"/>
    </location>
</feature>
<protein>
    <submittedName>
        <fullName evidence="3">DUF1766-domain-containing protein</fullName>
    </submittedName>
</protein>
<proteinExistence type="predicted"/>
<feature type="region of interest" description="Disordered" evidence="1">
    <location>
        <begin position="357"/>
        <end position="388"/>
    </location>
</feature>
<dbReference type="SMART" id="SM00974">
    <property type="entry name" value="T5orf172"/>
    <property type="match status" value="1"/>
</dbReference>
<evidence type="ECO:0000259" key="2">
    <source>
        <dbReference type="SMART" id="SM00974"/>
    </source>
</evidence>
<evidence type="ECO:0000313" key="4">
    <source>
        <dbReference type="Proteomes" id="UP000799429"/>
    </source>
</evidence>
<gene>
    <name evidence="3" type="ORF">M501DRAFT_928458</name>
</gene>
<feature type="region of interest" description="Disordered" evidence="1">
    <location>
        <begin position="211"/>
        <end position="308"/>
    </location>
</feature>
<organism evidence="3 4">
    <name type="scientific">Patellaria atrata CBS 101060</name>
    <dbReference type="NCBI Taxonomy" id="1346257"/>
    <lineage>
        <taxon>Eukaryota</taxon>
        <taxon>Fungi</taxon>
        <taxon>Dikarya</taxon>
        <taxon>Ascomycota</taxon>
        <taxon>Pezizomycotina</taxon>
        <taxon>Dothideomycetes</taxon>
        <taxon>Dothideomycetes incertae sedis</taxon>
        <taxon>Patellariales</taxon>
        <taxon>Patellariaceae</taxon>
        <taxon>Patellaria</taxon>
    </lineage>
</organism>
<sequence length="533" mass="59748">MTFLHTPERLLGRSDSKNPATTCKGITTSGRPCRRELAALKARRNGGDFDDDEGGVLAVVEVDDSGEGAGAFFCWQHKDQAESLITADTVPGEEPTTIVPLRERNSIDTLFGKLGVLAEGTPPPQRLREERYQRESRRRPSRRPPTWEKIQGPLIAVPGDVMAAGAQHIQPQSSEARNEKGNDRAKKKPGFWASLCCAVTVDEDYVEVVRHRKRREDSNRPEASTTLPFAAYVAQKDSLQPVRADRDASDHYGRRPSQGVSRDQSSYEQRPALKINVPPTRKALAPKAARPSNKQSPPSETTRLLSLIPKSLSPTTTSLLLAELSKPISPHDDHGYIYMFWLTDSDKVPDEEAANLLLPQSSKAGNRRPSDSLRDYRSRKDIASNVPPGKKTVLLKIGRASNVHRRMSEWNRQCGYNLSLVRFYPYVSSSPSPSTNKPSLQPTPNDTREQHQHRRLSDLGPGTTQGQVRRVPHVHRVERLIHIELGDKRVKQSCDTCGKEHREWFEVEASGDGVRTVDEVIRRWVSWAENRDV</sequence>
<keyword evidence="4" id="KW-1185">Reference proteome</keyword>
<feature type="compositionally biased region" description="Basic and acidic residues" evidence="1">
    <location>
        <begin position="126"/>
        <end position="135"/>
    </location>
</feature>
<accession>A0A9P4VTE5</accession>
<feature type="compositionally biased region" description="Polar residues" evidence="1">
    <location>
        <begin position="17"/>
        <end position="28"/>
    </location>
</feature>
<dbReference type="Pfam" id="PF10544">
    <property type="entry name" value="T5orf172"/>
    <property type="match status" value="1"/>
</dbReference>
<dbReference type="AlphaFoldDB" id="A0A9P4VTE5"/>
<name>A0A9P4VTE5_9PEZI</name>
<evidence type="ECO:0000256" key="1">
    <source>
        <dbReference type="SAM" id="MobiDB-lite"/>
    </source>
</evidence>